<dbReference type="Proteomes" id="UP000193689">
    <property type="component" value="Unassembled WGS sequence"/>
</dbReference>
<sequence>MTRTKSSVQADIVVLMVPCSTWNIIEPSIGIVCACLPTMQPLPRIILGGLLMISGKIKDGQDDFDTIKTISQVSVRPSYRKRLSRMKGDNGTGLFGRLKDRELSRAMAGDLWPNEDHNERNYNARGQHAPSEQSVEVPLEPISRRHTATK</sequence>
<dbReference type="EMBL" id="MCFJ01000008">
    <property type="protein sequence ID" value="ORY63466.1"/>
    <property type="molecule type" value="Genomic_DNA"/>
</dbReference>
<protein>
    <recommendedName>
        <fullName evidence="2">Rhodopsin domain-containing protein</fullName>
    </recommendedName>
</protein>
<evidence type="ECO:0000259" key="2">
    <source>
        <dbReference type="Pfam" id="PF20684"/>
    </source>
</evidence>
<dbReference type="AlphaFoldDB" id="A0A1Y2DWF0"/>
<name>A0A1Y2DWF0_9PEZI</name>
<feature type="domain" description="Rhodopsin" evidence="2">
    <location>
        <begin position="6"/>
        <end position="42"/>
    </location>
</feature>
<comment type="caution">
    <text evidence="3">The sequence shown here is derived from an EMBL/GenBank/DDBJ whole genome shotgun (WGS) entry which is preliminary data.</text>
</comment>
<dbReference type="OrthoDB" id="3934549at2759"/>
<organism evidence="3 4">
    <name type="scientific">Pseudomassariella vexata</name>
    <dbReference type="NCBI Taxonomy" id="1141098"/>
    <lineage>
        <taxon>Eukaryota</taxon>
        <taxon>Fungi</taxon>
        <taxon>Dikarya</taxon>
        <taxon>Ascomycota</taxon>
        <taxon>Pezizomycotina</taxon>
        <taxon>Sordariomycetes</taxon>
        <taxon>Xylariomycetidae</taxon>
        <taxon>Amphisphaeriales</taxon>
        <taxon>Pseudomassariaceae</taxon>
        <taxon>Pseudomassariella</taxon>
    </lineage>
</organism>
<evidence type="ECO:0000313" key="4">
    <source>
        <dbReference type="Proteomes" id="UP000193689"/>
    </source>
</evidence>
<dbReference type="Pfam" id="PF20684">
    <property type="entry name" value="Fung_rhodopsin"/>
    <property type="match status" value="1"/>
</dbReference>
<evidence type="ECO:0000313" key="3">
    <source>
        <dbReference type="EMBL" id="ORY63466.1"/>
    </source>
</evidence>
<proteinExistence type="predicted"/>
<evidence type="ECO:0000256" key="1">
    <source>
        <dbReference type="SAM" id="MobiDB-lite"/>
    </source>
</evidence>
<feature type="region of interest" description="Disordered" evidence="1">
    <location>
        <begin position="106"/>
        <end position="150"/>
    </location>
</feature>
<dbReference type="InParanoid" id="A0A1Y2DWF0"/>
<gene>
    <name evidence="3" type="ORF">BCR38DRAFT_410384</name>
</gene>
<keyword evidence="4" id="KW-1185">Reference proteome</keyword>
<reference evidence="3 4" key="1">
    <citation type="submission" date="2016-07" db="EMBL/GenBank/DDBJ databases">
        <title>Pervasive Adenine N6-methylation of Active Genes in Fungi.</title>
        <authorList>
            <consortium name="DOE Joint Genome Institute"/>
            <person name="Mondo S.J."/>
            <person name="Dannebaum R.O."/>
            <person name="Kuo R.C."/>
            <person name="Labutti K."/>
            <person name="Haridas S."/>
            <person name="Kuo A."/>
            <person name="Salamov A."/>
            <person name="Ahrendt S.R."/>
            <person name="Lipzen A."/>
            <person name="Sullivan W."/>
            <person name="Andreopoulos W.B."/>
            <person name="Clum A."/>
            <person name="Lindquist E."/>
            <person name="Daum C."/>
            <person name="Ramamoorthy G.K."/>
            <person name="Gryganskyi A."/>
            <person name="Culley D."/>
            <person name="Magnuson J.K."/>
            <person name="James T.Y."/>
            <person name="O'Malley M.A."/>
            <person name="Stajich J.E."/>
            <person name="Spatafora J.W."/>
            <person name="Visel A."/>
            <person name="Grigoriev I.V."/>
        </authorList>
    </citation>
    <scope>NUCLEOTIDE SEQUENCE [LARGE SCALE GENOMIC DNA]</scope>
    <source>
        <strain evidence="3 4">CBS 129021</strain>
    </source>
</reference>
<dbReference type="GeneID" id="63774670"/>
<dbReference type="InterPro" id="IPR049326">
    <property type="entry name" value="Rhodopsin_dom_fungi"/>
</dbReference>
<dbReference type="RefSeq" id="XP_040715123.1">
    <property type="nucleotide sequence ID" value="XM_040858458.1"/>
</dbReference>
<accession>A0A1Y2DWF0</accession>